<keyword evidence="9" id="KW-1185">Reference proteome</keyword>
<dbReference type="Bgee" id="ENSOANG00000019856">
    <property type="expression patterns" value="Expressed in adult mammalian kidney"/>
</dbReference>
<reference evidence="8 9" key="1">
    <citation type="journal article" date="2008" name="Nature">
        <title>Genome analysis of the platypus reveals unique signatures of evolution.</title>
        <authorList>
            <person name="Warren W.C."/>
            <person name="Hillier L.W."/>
            <person name="Marshall Graves J.A."/>
            <person name="Birney E."/>
            <person name="Ponting C.P."/>
            <person name="Grutzner F."/>
            <person name="Belov K."/>
            <person name="Miller W."/>
            <person name="Clarke L."/>
            <person name="Chinwalla A.T."/>
            <person name="Yang S.P."/>
            <person name="Heger A."/>
            <person name="Locke D.P."/>
            <person name="Miethke P."/>
            <person name="Waters P.D."/>
            <person name="Veyrunes F."/>
            <person name="Fulton L."/>
            <person name="Fulton B."/>
            <person name="Graves T."/>
            <person name="Wallis J."/>
            <person name="Puente X.S."/>
            <person name="Lopez-Otin C."/>
            <person name="Ordonez G.R."/>
            <person name="Eichler E.E."/>
            <person name="Chen L."/>
            <person name="Cheng Z."/>
            <person name="Deakin J.E."/>
            <person name="Alsop A."/>
            <person name="Thompson K."/>
            <person name="Kirby P."/>
            <person name="Papenfuss A.T."/>
            <person name="Wakefield M.J."/>
            <person name="Olender T."/>
            <person name="Lancet D."/>
            <person name="Huttley G.A."/>
            <person name="Smit A.F."/>
            <person name="Pask A."/>
            <person name="Temple-Smith P."/>
            <person name="Batzer M.A."/>
            <person name="Walker J.A."/>
            <person name="Konkel M.K."/>
            <person name="Harris R.S."/>
            <person name="Whittington C.M."/>
            <person name="Wong E.S."/>
            <person name="Gemmell N.J."/>
            <person name="Buschiazzo E."/>
            <person name="Vargas Jentzsch I.M."/>
            <person name="Merkel A."/>
            <person name="Schmitz J."/>
            <person name="Zemann A."/>
            <person name="Churakov G."/>
            <person name="Kriegs J.O."/>
            <person name="Brosius J."/>
            <person name="Murchison E.P."/>
            <person name="Sachidanandam R."/>
            <person name="Smith C."/>
            <person name="Hannon G.J."/>
            <person name="Tsend-Ayush E."/>
            <person name="McMillan D."/>
            <person name="Attenborough R."/>
            <person name="Rens W."/>
            <person name="Ferguson-Smith M."/>
            <person name="Lefevre C.M."/>
            <person name="Sharp J.A."/>
            <person name="Nicholas K.R."/>
            <person name="Ray D.A."/>
            <person name="Kube M."/>
            <person name="Reinhardt R."/>
            <person name="Pringle T.H."/>
            <person name="Taylor J."/>
            <person name="Jones R.C."/>
            <person name="Nixon B."/>
            <person name="Dacheux J.L."/>
            <person name="Niwa H."/>
            <person name="Sekita Y."/>
            <person name="Huang X."/>
            <person name="Stark A."/>
            <person name="Kheradpour P."/>
            <person name="Kellis M."/>
            <person name="Flicek P."/>
            <person name="Chen Y."/>
            <person name="Webber C."/>
            <person name="Hardison R."/>
            <person name="Nelson J."/>
            <person name="Hallsworth-Pepin K."/>
            <person name="Delehaunty K."/>
            <person name="Markovic C."/>
            <person name="Minx P."/>
            <person name="Feng Y."/>
            <person name="Kremitzki C."/>
            <person name="Mitreva M."/>
            <person name="Glasscock J."/>
            <person name="Wylie T."/>
            <person name="Wohldmann P."/>
            <person name="Thiru P."/>
            <person name="Nhan M.N."/>
            <person name="Pohl C.S."/>
            <person name="Smith S.M."/>
            <person name="Hou S."/>
            <person name="Nefedov M."/>
            <person name="de Jong P.J."/>
            <person name="Renfree M.B."/>
            <person name="Mardis E.R."/>
            <person name="Wilson R.K."/>
        </authorList>
    </citation>
    <scope>NUCLEOTIDE SEQUENCE [LARGE SCALE GENOMIC DNA]</scope>
    <source>
        <strain evidence="8 9">Glennie</strain>
    </source>
</reference>
<reference evidence="8" key="2">
    <citation type="submission" date="2025-08" db="UniProtKB">
        <authorList>
            <consortium name="Ensembl"/>
        </authorList>
    </citation>
    <scope>IDENTIFICATION</scope>
    <source>
        <strain evidence="8">Glennie</strain>
    </source>
</reference>
<keyword evidence="4 6" id="KW-0732">Signal</keyword>
<sequence>MNAHVLLLCTILFLLVHTPPALGGMKEKCVTMGGYCRKQCRVQDALSGYCRNENPCCVRRVLMEDG</sequence>
<dbReference type="Gene3D" id="3.10.360.10">
    <property type="entry name" value="Antimicrobial Peptide, Beta-defensin 2, Chain A"/>
    <property type="match status" value="1"/>
</dbReference>
<keyword evidence="6" id="KW-0211">Defensin</keyword>
<accession>A0A6Q7HR13</accession>
<evidence type="ECO:0000313" key="9">
    <source>
        <dbReference type="Proteomes" id="UP000002279"/>
    </source>
</evidence>
<keyword evidence="6" id="KW-0044">Antibiotic</keyword>
<comment type="subcellular location">
    <subcellularLocation>
        <location evidence="1 6">Secreted</location>
    </subcellularLocation>
</comment>
<reference evidence="8" key="3">
    <citation type="submission" date="2025-09" db="UniProtKB">
        <authorList>
            <consortium name="Ensembl"/>
        </authorList>
    </citation>
    <scope>IDENTIFICATION</scope>
    <source>
        <strain evidence="8">Glennie</strain>
    </source>
</reference>
<keyword evidence="6" id="KW-0929">Antimicrobial</keyword>
<proteinExistence type="inferred from homology"/>
<comment type="function">
    <text evidence="6">Has antibacterial activity.</text>
</comment>
<feature type="signal peptide" evidence="6">
    <location>
        <begin position="1"/>
        <end position="23"/>
    </location>
</feature>
<evidence type="ECO:0000256" key="2">
    <source>
        <dbReference type="ARBA" id="ARBA00007371"/>
    </source>
</evidence>
<comment type="similarity">
    <text evidence="2 6">Belongs to the beta-defensin family.</text>
</comment>
<evidence type="ECO:0000313" key="8">
    <source>
        <dbReference type="Ensembl" id="ENSOANP00000025189.3"/>
    </source>
</evidence>
<evidence type="ECO:0000256" key="5">
    <source>
        <dbReference type="ARBA" id="ARBA00023157"/>
    </source>
</evidence>
<dbReference type="GO" id="GO:0005576">
    <property type="term" value="C:extracellular region"/>
    <property type="evidence" value="ECO:0007669"/>
    <property type="project" value="UniProtKB-SubCell"/>
</dbReference>
<dbReference type="Ensembl" id="ENSOANT00000028993.3">
    <property type="protein sequence ID" value="ENSOANP00000025189.3"/>
    <property type="gene ID" value="ENSOANG00000019856.3"/>
</dbReference>
<keyword evidence="5" id="KW-1015">Disulfide bond</keyword>
<dbReference type="InterPro" id="IPR025933">
    <property type="entry name" value="Beta_defensin_dom"/>
</dbReference>
<organism evidence="8 9">
    <name type="scientific">Ornithorhynchus anatinus</name>
    <name type="common">Duckbill platypus</name>
    <dbReference type="NCBI Taxonomy" id="9258"/>
    <lineage>
        <taxon>Eukaryota</taxon>
        <taxon>Metazoa</taxon>
        <taxon>Chordata</taxon>
        <taxon>Craniata</taxon>
        <taxon>Vertebrata</taxon>
        <taxon>Euteleostomi</taxon>
        <taxon>Mammalia</taxon>
        <taxon>Monotremata</taxon>
        <taxon>Ornithorhynchidae</taxon>
        <taxon>Ornithorhynchus</taxon>
    </lineage>
</organism>
<feature type="domain" description="Beta-defensin" evidence="7">
    <location>
        <begin position="28"/>
        <end position="57"/>
    </location>
</feature>
<protein>
    <recommendedName>
        <fullName evidence="6">Beta-defensin</fullName>
    </recommendedName>
</protein>
<dbReference type="InParanoid" id="A0A6Q7HR13"/>
<evidence type="ECO:0000256" key="4">
    <source>
        <dbReference type="ARBA" id="ARBA00022729"/>
    </source>
</evidence>
<dbReference type="Proteomes" id="UP000002279">
    <property type="component" value="Chromosome X2"/>
</dbReference>
<dbReference type="Pfam" id="PF13841">
    <property type="entry name" value="Defensin_beta_2"/>
    <property type="match status" value="1"/>
</dbReference>
<keyword evidence="3 6" id="KW-0964">Secreted</keyword>
<name>A0A6Q7HR13_ORNAN</name>
<evidence type="ECO:0000256" key="1">
    <source>
        <dbReference type="ARBA" id="ARBA00004613"/>
    </source>
</evidence>
<evidence type="ECO:0000259" key="7">
    <source>
        <dbReference type="Pfam" id="PF13841"/>
    </source>
</evidence>
<evidence type="ECO:0000256" key="3">
    <source>
        <dbReference type="ARBA" id="ARBA00022525"/>
    </source>
</evidence>
<dbReference type="AlphaFoldDB" id="A0A6Q7HR13"/>
<dbReference type="GO" id="GO:0045087">
    <property type="term" value="P:innate immune response"/>
    <property type="evidence" value="ECO:0007669"/>
    <property type="project" value="InterPro"/>
</dbReference>
<dbReference type="GO" id="GO:0042742">
    <property type="term" value="P:defense response to bacterium"/>
    <property type="evidence" value="ECO:0007669"/>
    <property type="project" value="UniProtKB-UniRule"/>
</dbReference>
<feature type="chain" id="PRO_5028505035" description="Beta-defensin" evidence="6">
    <location>
        <begin position="24"/>
        <end position="66"/>
    </location>
</feature>
<evidence type="ECO:0000256" key="6">
    <source>
        <dbReference type="RuleBase" id="RU231113"/>
    </source>
</evidence>